<protein>
    <submittedName>
        <fullName evidence="1">Uncharacterized protein</fullName>
    </submittedName>
</protein>
<sequence length="77" mass="8978">MYSAIVKDFDIKNNYLRTIEEIKNSKLASEFANLAIKEIKEVKTPKKLLDCVLKNTVTKNLKIMSYLKIMRLVNIML</sequence>
<organism evidence="1 2">
    <name type="scientific">Rickettsia rickettsii (strain Sheila Smith)</name>
    <dbReference type="NCBI Taxonomy" id="392021"/>
    <lineage>
        <taxon>Bacteria</taxon>
        <taxon>Pseudomonadati</taxon>
        <taxon>Pseudomonadota</taxon>
        <taxon>Alphaproteobacteria</taxon>
        <taxon>Rickettsiales</taxon>
        <taxon>Rickettsiaceae</taxon>
        <taxon>Rickettsieae</taxon>
        <taxon>Rickettsia</taxon>
        <taxon>spotted fever group</taxon>
    </lineage>
</organism>
<proteinExistence type="predicted"/>
<accession>A0A0H3AWF2</accession>
<evidence type="ECO:0000313" key="1">
    <source>
        <dbReference type="EMBL" id="ABV76222.1"/>
    </source>
</evidence>
<dbReference type="RefSeq" id="WP_012150806.1">
    <property type="nucleotide sequence ID" value="NC_009882.1"/>
</dbReference>
<dbReference type="EMBL" id="CP000848">
    <property type="protein sequence ID" value="ABV76222.1"/>
    <property type="molecule type" value="Genomic_DNA"/>
</dbReference>
<dbReference type="GeneID" id="79937355"/>
<dbReference type="HOGENOM" id="CLU_2702442_0_0_5"/>
<dbReference type="KEGG" id="rri:A1G_03455"/>
<dbReference type="AlphaFoldDB" id="A0A0H3AWF2"/>
<evidence type="ECO:0000313" key="2">
    <source>
        <dbReference type="Proteomes" id="UP000006832"/>
    </source>
</evidence>
<gene>
    <name evidence="1" type="ordered locus">A1G_03455</name>
</gene>
<dbReference type="Proteomes" id="UP000006832">
    <property type="component" value="Chromosome"/>
</dbReference>
<name>A0A0H3AWF2_RICRS</name>
<reference evidence="2" key="1">
    <citation type="submission" date="2007-09" db="EMBL/GenBank/DDBJ databases">
        <title>Complete genome sequence of Rickettsia rickettsii.</title>
        <authorList>
            <person name="Madan A."/>
            <person name="Fahey J."/>
            <person name="Helton E."/>
            <person name="Ketteman M."/>
            <person name="Madan A."/>
            <person name="Rodrigues S."/>
            <person name="Sanchez A."/>
            <person name="Dasch G."/>
            <person name="Eremeeva M."/>
        </authorList>
    </citation>
    <scope>NUCLEOTIDE SEQUENCE [LARGE SCALE GENOMIC DNA]</scope>
    <source>
        <strain evidence="2">Sheila Smith</strain>
    </source>
</reference>